<dbReference type="Pfam" id="PF18029">
    <property type="entry name" value="Glyoxalase_6"/>
    <property type="match status" value="1"/>
</dbReference>
<keyword evidence="3" id="KW-1185">Reference proteome</keyword>
<evidence type="ECO:0000313" key="3">
    <source>
        <dbReference type="Proteomes" id="UP000399805"/>
    </source>
</evidence>
<accession>A0A6I8M395</accession>
<dbReference type="SUPFAM" id="SSF54593">
    <property type="entry name" value="Glyoxalase/Bleomycin resistance protein/Dihydroxybiphenyl dioxygenase"/>
    <property type="match status" value="1"/>
</dbReference>
<organism evidence="2 3">
    <name type="scientific">Amycolatopsis camponoti</name>
    <dbReference type="NCBI Taxonomy" id="2606593"/>
    <lineage>
        <taxon>Bacteria</taxon>
        <taxon>Bacillati</taxon>
        <taxon>Actinomycetota</taxon>
        <taxon>Actinomycetes</taxon>
        <taxon>Pseudonocardiales</taxon>
        <taxon>Pseudonocardiaceae</taxon>
        <taxon>Amycolatopsis</taxon>
    </lineage>
</organism>
<dbReference type="PANTHER" id="PTHR35908">
    <property type="entry name" value="HYPOTHETICAL FUSION PROTEIN"/>
    <property type="match status" value="1"/>
</dbReference>
<proteinExistence type="predicted"/>
<dbReference type="Proteomes" id="UP000399805">
    <property type="component" value="Unassembled WGS sequence"/>
</dbReference>
<feature type="domain" description="Glyoxalase-like" evidence="1">
    <location>
        <begin position="202"/>
        <end position="308"/>
    </location>
</feature>
<name>A0A6I8M395_9PSEU</name>
<reference evidence="2 3" key="1">
    <citation type="submission" date="2019-09" db="EMBL/GenBank/DDBJ databases">
        <authorList>
            <person name="Leyn A S."/>
        </authorList>
    </citation>
    <scope>NUCLEOTIDE SEQUENCE [LARGE SCALE GENOMIC DNA]</scope>
    <source>
        <strain evidence="2">AA231_1</strain>
    </source>
</reference>
<dbReference type="InterPro" id="IPR029068">
    <property type="entry name" value="Glyas_Bleomycin-R_OHBP_Dase"/>
</dbReference>
<evidence type="ECO:0000313" key="2">
    <source>
        <dbReference type="EMBL" id="VVJ23786.1"/>
    </source>
</evidence>
<dbReference type="Gene3D" id="3.10.180.10">
    <property type="entry name" value="2,3-Dihydroxybiphenyl 1,2-Dioxygenase, domain 1"/>
    <property type="match status" value="1"/>
</dbReference>
<dbReference type="RefSeq" id="WP_230863109.1">
    <property type="nucleotide sequence ID" value="NZ_CABVGP010000003.1"/>
</dbReference>
<protein>
    <recommendedName>
        <fullName evidence="1">Glyoxalase-like domain-containing protein</fullName>
    </recommendedName>
</protein>
<gene>
    <name evidence="2" type="ORF">AA23TX_08671</name>
</gene>
<sequence length="311" mass="34310">MITGMDILGAWVRGWAVSREVPPPVEEPDGFRVDVGLPRHRVRYLLRSPSTVARRARTVAAPGTWLKVCGSRAAVIEGLTAEWEARPTEYLMTFDGAFVPAEVPAGYSVAVTGEGPVWEASVTAEGAPAARGWVAVASGVAVFDRIVTEPEHRRRGRSTVERPAGLGSGARVVRRAGLARGVRRRPRSRIGRIEMTARFKDLALDANDHQSLADWWCRAMGYVRRDSLTGDERPDDWPVPIVDPAGKGPLIWLNPVPEKKTVKNRLHLDVFGDPAELLELGATLVRERDDDIEWEVLADPEGNEFCVFTPR</sequence>
<dbReference type="AlphaFoldDB" id="A0A6I8M395"/>
<dbReference type="PANTHER" id="PTHR35908:SF1">
    <property type="entry name" value="CONSERVED PROTEIN"/>
    <property type="match status" value="1"/>
</dbReference>
<evidence type="ECO:0000259" key="1">
    <source>
        <dbReference type="Pfam" id="PF18029"/>
    </source>
</evidence>
<dbReference type="EMBL" id="CABVGP010000003">
    <property type="protein sequence ID" value="VVJ23786.1"/>
    <property type="molecule type" value="Genomic_DNA"/>
</dbReference>
<dbReference type="InterPro" id="IPR041581">
    <property type="entry name" value="Glyoxalase_6"/>
</dbReference>